<dbReference type="Gene3D" id="1.25.40.10">
    <property type="entry name" value="Tetratricopeptide repeat domain"/>
    <property type="match status" value="3"/>
</dbReference>
<feature type="transmembrane region" description="Helical" evidence="13">
    <location>
        <begin position="164"/>
        <end position="187"/>
    </location>
</feature>
<name>A0A1Q9CSS5_SYMMI</name>
<comment type="caution">
    <text evidence="16">The sequence shown here is derived from an EMBL/GenBank/DDBJ whole genome shotgun (WGS) entry which is preliminary data.</text>
</comment>
<dbReference type="Proteomes" id="UP000186817">
    <property type="component" value="Unassembled WGS sequence"/>
</dbReference>
<dbReference type="OrthoDB" id="423968at2759"/>
<dbReference type="InterPro" id="IPR033443">
    <property type="entry name" value="PROP1-like_PPR_dom"/>
</dbReference>
<dbReference type="InterPro" id="IPR051240">
    <property type="entry name" value="Mito_RNA-Proc/Resp"/>
</dbReference>
<dbReference type="SUPFAM" id="SSF81901">
    <property type="entry name" value="HCP-like"/>
    <property type="match status" value="1"/>
</dbReference>
<evidence type="ECO:0000256" key="11">
    <source>
        <dbReference type="PROSITE-ProRule" id="PRU00708"/>
    </source>
</evidence>
<evidence type="ECO:0000256" key="7">
    <source>
        <dbReference type="ARBA" id="ARBA00023002"/>
    </source>
</evidence>
<evidence type="ECO:0000256" key="5">
    <source>
        <dbReference type="ARBA" id="ARBA00022737"/>
    </source>
</evidence>
<feature type="domain" description="Vitamin K epoxide reductase" evidence="14">
    <location>
        <begin position="37"/>
        <end position="194"/>
    </location>
</feature>
<feature type="repeat" description="PPR" evidence="11">
    <location>
        <begin position="385"/>
        <end position="419"/>
    </location>
</feature>
<evidence type="ECO:0000259" key="14">
    <source>
        <dbReference type="Pfam" id="PF07884"/>
    </source>
</evidence>
<keyword evidence="5" id="KW-0677">Repeat</keyword>
<keyword evidence="7" id="KW-0560">Oxidoreductase</keyword>
<evidence type="ECO:0000256" key="3">
    <source>
        <dbReference type="ARBA" id="ARBA00022692"/>
    </source>
</evidence>
<reference evidence="16 17" key="1">
    <citation type="submission" date="2016-02" db="EMBL/GenBank/DDBJ databases">
        <title>Genome analysis of coral dinoflagellate symbionts highlights evolutionary adaptations to a symbiotic lifestyle.</title>
        <authorList>
            <person name="Aranda M."/>
            <person name="Li Y."/>
            <person name="Liew Y.J."/>
            <person name="Baumgarten S."/>
            <person name="Simakov O."/>
            <person name="Wilson M."/>
            <person name="Piel J."/>
            <person name="Ashoor H."/>
            <person name="Bougouffa S."/>
            <person name="Bajic V.B."/>
            <person name="Ryu T."/>
            <person name="Ravasi T."/>
            <person name="Bayer T."/>
            <person name="Micklem G."/>
            <person name="Kim H."/>
            <person name="Bhak J."/>
            <person name="Lajeunesse T.C."/>
            <person name="Voolstra C.R."/>
        </authorList>
    </citation>
    <scope>NUCLEOTIDE SEQUENCE [LARGE SCALE GENOMIC DNA]</scope>
    <source>
        <strain evidence="16 17">CCMP2467</strain>
    </source>
</reference>
<keyword evidence="9" id="KW-1015">Disulfide bond</keyword>
<sequence length="718" mass="79511">MALGLDSNFYIWVLPLVLVEIGLYAYAFTAELRTCQVVLGLLGLFWCFAALWVEIRLEVVYPGFDYETPPKGDPEMKSYRPFCDFAPWAKCSKVLMSPPGRFLRYFGLAKPLASGSVSGLDKARALIDVPNPTLGVLFFAVHLFYPLLLLFMPIPLIGPLLPELFFLACCGVGLMTVWLAYNLAFVLQDFCVVCDIIDNRIALCKQCAVRCPFCAGAIRQEDLHSVTDRPATLLSCSTEGGGGEGSAVGPTAGIDLQTLEEFNLQLKELADKVQKRMRALSTELAVSASGHPEILELLEQARKLVDSLDQQGLRPDGVTYQWLISLHARAKDKEHVEAWAYKMENCNKCSTDAYNSVMFGFAVPQGIDRADMWFNRMLAHDVAPDVKTFAILIQACAASRDSTRASRYFQRMQRFGIAPNVVVFSQLISACASEDHDPRSLQKAEGFFKSMQQSGVEPNNFTFMRLLKACANAGDARKASQYFNLSVEAGCVPNVVTYTQMVSVFIKNGDVAGAERWFSKLEAAGITPNVAAFNSVIRVCGTAGDVKHASSWLEKLEAAGCHPTEHTYEALITSVLYHKDFVGADRWLQRMLDTGVPPTIKIFIILLKACEHTGNLCQAEKWFNKMIEAGVQPDVQAYNSILKTSAVHDSFGRFRVRQPTCQEQRKWFLKMYETGVQPNEATHDILTRSTCLPIVSAVASSVAAALQSYSHRFCSIGN</sequence>
<proteinExistence type="inferred from homology"/>
<evidence type="ECO:0000256" key="4">
    <source>
        <dbReference type="ARBA" id="ARBA00022719"/>
    </source>
</evidence>
<gene>
    <name evidence="16" type="ORF">AK812_SmicGene32992</name>
</gene>
<dbReference type="Pfam" id="PF17177">
    <property type="entry name" value="PPR_long"/>
    <property type="match status" value="1"/>
</dbReference>
<dbReference type="InterPro" id="IPR011990">
    <property type="entry name" value="TPR-like_helical_dom_sf"/>
</dbReference>
<dbReference type="Pfam" id="PF07884">
    <property type="entry name" value="VKOR"/>
    <property type="match status" value="1"/>
</dbReference>
<evidence type="ECO:0000256" key="1">
    <source>
        <dbReference type="ARBA" id="ARBA00004141"/>
    </source>
</evidence>
<dbReference type="GO" id="GO:0016491">
    <property type="term" value="F:oxidoreductase activity"/>
    <property type="evidence" value="ECO:0007669"/>
    <property type="project" value="UniProtKB-KW"/>
</dbReference>
<evidence type="ECO:0000256" key="2">
    <source>
        <dbReference type="ARBA" id="ARBA00006214"/>
    </source>
</evidence>
<evidence type="ECO:0000256" key="9">
    <source>
        <dbReference type="ARBA" id="ARBA00023157"/>
    </source>
</evidence>
<comment type="subcellular location">
    <subcellularLocation>
        <location evidence="1">Membrane</location>
        <topology evidence="1">Multi-pass membrane protein</topology>
    </subcellularLocation>
</comment>
<dbReference type="PANTHER" id="PTHR47933:SF11">
    <property type="entry name" value="PENTATRICOPEPTIDE REPEAT-CONTAINING PROTEIN 2"/>
    <property type="match status" value="1"/>
</dbReference>
<keyword evidence="17" id="KW-1185">Reference proteome</keyword>
<dbReference type="InterPro" id="IPR012932">
    <property type="entry name" value="VKOR"/>
</dbReference>
<evidence type="ECO:0000256" key="8">
    <source>
        <dbReference type="ARBA" id="ARBA00023136"/>
    </source>
</evidence>
<evidence type="ECO:0000256" key="6">
    <source>
        <dbReference type="ARBA" id="ARBA00022989"/>
    </source>
</evidence>
<feature type="domain" description="PROP1-like PPR" evidence="15">
    <location>
        <begin position="390"/>
        <end position="569"/>
    </location>
</feature>
<feature type="repeat" description="PPR" evidence="11">
    <location>
        <begin position="420"/>
        <end position="458"/>
    </location>
</feature>
<feature type="repeat" description="PPR" evidence="11">
    <location>
        <begin position="529"/>
        <end position="563"/>
    </location>
</feature>
<dbReference type="PROSITE" id="PS51375">
    <property type="entry name" value="PPR"/>
    <property type="match status" value="6"/>
</dbReference>
<keyword evidence="4" id="KW-0874">Quinone</keyword>
<accession>A0A1Q9CSS5</accession>
<keyword evidence="10" id="KW-0676">Redox-active center</keyword>
<feature type="transmembrane region" description="Helical" evidence="13">
    <location>
        <begin position="12"/>
        <end position="30"/>
    </location>
</feature>
<dbReference type="AlphaFoldDB" id="A0A1Q9CSS5"/>
<dbReference type="GO" id="GO:0003729">
    <property type="term" value="F:mRNA binding"/>
    <property type="evidence" value="ECO:0007669"/>
    <property type="project" value="TreeGrafter"/>
</dbReference>
<feature type="repeat" description="PPR" evidence="11">
    <location>
        <begin position="599"/>
        <end position="633"/>
    </location>
</feature>
<comment type="similarity">
    <text evidence="2">Belongs to the VKOR family.</text>
</comment>
<evidence type="ECO:0000259" key="15">
    <source>
        <dbReference type="Pfam" id="PF17177"/>
    </source>
</evidence>
<evidence type="ECO:0000256" key="12">
    <source>
        <dbReference type="SAM" id="Coils"/>
    </source>
</evidence>
<dbReference type="InterPro" id="IPR002885">
    <property type="entry name" value="PPR_rpt"/>
</dbReference>
<keyword evidence="8 13" id="KW-0472">Membrane</keyword>
<feature type="coiled-coil region" evidence="12">
    <location>
        <begin position="256"/>
        <end position="283"/>
    </location>
</feature>
<protein>
    <submittedName>
        <fullName evidence="16">Pentatricopeptide repeat-containing protein, mitochondrial</fullName>
    </submittedName>
</protein>
<dbReference type="EMBL" id="LSRX01000945">
    <property type="protein sequence ID" value="OLP85960.1"/>
    <property type="molecule type" value="Genomic_DNA"/>
</dbReference>
<organism evidence="16 17">
    <name type="scientific">Symbiodinium microadriaticum</name>
    <name type="common">Dinoflagellate</name>
    <name type="synonym">Zooxanthella microadriatica</name>
    <dbReference type="NCBI Taxonomy" id="2951"/>
    <lineage>
        <taxon>Eukaryota</taxon>
        <taxon>Sar</taxon>
        <taxon>Alveolata</taxon>
        <taxon>Dinophyceae</taxon>
        <taxon>Suessiales</taxon>
        <taxon>Symbiodiniaceae</taxon>
        <taxon>Symbiodinium</taxon>
    </lineage>
</organism>
<evidence type="ECO:0000256" key="13">
    <source>
        <dbReference type="SAM" id="Phobius"/>
    </source>
</evidence>
<keyword evidence="12" id="KW-0175">Coiled coil</keyword>
<keyword evidence="3 13" id="KW-0812">Transmembrane</keyword>
<dbReference type="GO" id="GO:0016020">
    <property type="term" value="C:membrane"/>
    <property type="evidence" value="ECO:0007669"/>
    <property type="project" value="UniProtKB-SubCell"/>
</dbReference>
<feature type="repeat" description="PPR" evidence="11">
    <location>
        <begin position="459"/>
        <end position="493"/>
    </location>
</feature>
<evidence type="ECO:0000313" key="16">
    <source>
        <dbReference type="EMBL" id="OLP85960.1"/>
    </source>
</evidence>
<evidence type="ECO:0000313" key="17">
    <source>
        <dbReference type="Proteomes" id="UP000186817"/>
    </source>
</evidence>
<dbReference type="NCBIfam" id="TIGR00756">
    <property type="entry name" value="PPR"/>
    <property type="match status" value="4"/>
</dbReference>
<evidence type="ECO:0000256" key="10">
    <source>
        <dbReference type="ARBA" id="ARBA00023284"/>
    </source>
</evidence>
<feature type="repeat" description="PPR" evidence="11">
    <location>
        <begin position="494"/>
        <end position="528"/>
    </location>
</feature>
<dbReference type="InterPro" id="IPR038354">
    <property type="entry name" value="VKOR_sf"/>
</dbReference>
<dbReference type="PANTHER" id="PTHR47933">
    <property type="entry name" value="PENTATRICOPEPTIDE REPEAT-CONTAINING PROTEIN 1, MITOCHONDRIAL"/>
    <property type="match status" value="1"/>
</dbReference>
<keyword evidence="6 13" id="KW-1133">Transmembrane helix</keyword>
<feature type="transmembrane region" description="Helical" evidence="13">
    <location>
        <begin position="134"/>
        <end position="152"/>
    </location>
</feature>
<dbReference type="Pfam" id="PF13812">
    <property type="entry name" value="PPR_3"/>
    <property type="match status" value="2"/>
</dbReference>
<feature type="transmembrane region" description="Helical" evidence="13">
    <location>
        <begin position="37"/>
        <end position="55"/>
    </location>
</feature>
<dbReference type="GO" id="GO:0048038">
    <property type="term" value="F:quinone binding"/>
    <property type="evidence" value="ECO:0007669"/>
    <property type="project" value="UniProtKB-KW"/>
</dbReference>
<dbReference type="Gene3D" id="1.20.1440.130">
    <property type="entry name" value="VKOR domain"/>
    <property type="match status" value="1"/>
</dbReference>